<dbReference type="PROSITE" id="PS00086">
    <property type="entry name" value="CYTOCHROME_P450"/>
    <property type="match status" value="1"/>
</dbReference>
<accession>A0A381RMG3</accession>
<dbReference type="GO" id="GO:0020037">
    <property type="term" value="F:heme binding"/>
    <property type="evidence" value="ECO:0007669"/>
    <property type="project" value="InterPro"/>
</dbReference>
<keyword evidence="5" id="KW-0408">Iron</keyword>
<evidence type="ECO:0000256" key="5">
    <source>
        <dbReference type="ARBA" id="ARBA00023004"/>
    </source>
</evidence>
<dbReference type="AlphaFoldDB" id="A0A381RMG3"/>
<keyword evidence="3" id="KW-0479">Metal-binding</keyword>
<proteinExistence type="inferred from homology"/>
<dbReference type="PANTHER" id="PTHR46696:SF1">
    <property type="entry name" value="CYTOCHROME P450 YJIB-RELATED"/>
    <property type="match status" value="1"/>
</dbReference>
<dbReference type="PRINTS" id="PR00385">
    <property type="entry name" value="P450"/>
</dbReference>
<name>A0A381RMG3_9ZZZZ</name>
<dbReference type="PANTHER" id="PTHR46696">
    <property type="entry name" value="P450, PUTATIVE (EUROFUNG)-RELATED"/>
    <property type="match status" value="1"/>
</dbReference>
<evidence type="ECO:0000256" key="3">
    <source>
        <dbReference type="ARBA" id="ARBA00022723"/>
    </source>
</evidence>
<organism evidence="7">
    <name type="scientific">marine metagenome</name>
    <dbReference type="NCBI Taxonomy" id="408172"/>
    <lineage>
        <taxon>unclassified sequences</taxon>
        <taxon>metagenomes</taxon>
        <taxon>ecological metagenomes</taxon>
    </lineage>
</organism>
<dbReference type="Gene3D" id="1.10.630.10">
    <property type="entry name" value="Cytochrome P450"/>
    <property type="match status" value="1"/>
</dbReference>
<sequence>MSELNVKNFSMLDPMVSSDPFEFYDLLHRESPVYKIPETGMYVITKYDDIRQALRDFETFSSDVKISARSEFAELHQSILIDGGGWEHVQTLQRTDPPTHGRYRKLVDRVFTKKRVVEMTPYIDEVVNELIDNFIDNMECEFNDSFAMRMPGIVIAEQLGLSRNDVATFKKWADAMLGATRAPIATEEDVRRDAGIELEAQLFLADVFERRRKDPHDDLMSALVHAHGDDEEPLSMHELQNLMHQLITGGFETTQSALNHGMWSLVRFPEIAEKLYEDETLLKPFVEEVLRFESPVQFLMRQATRDVEVSGTLIPQGAIVMIGYGPANRDETKFECPHQFELNRKGMGAHMAFGSGAHHCPGAALGRQEMMSSFKYITQRIGNIELEKPLPTPVHKFSLLFMPMHEFKIKFKKR</sequence>
<dbReference type="InterPro" id="IPR001128">
    <property type="entry name" value="Cyt_P450"/>
</dbReference>
<keyword evidence="4" id="KW-0560">Oxidoreductase</keyword>
<dbReference type="GO" id="GO:0005506">
    <property type="term" value="F:iron ion binding"/>
    <property type="evidence" value="ECO:0007669"/>
    <property type="project" value="InterPro"/>
</dbReference>
<protein>
    <recommendedName>
        <fullName evidence="8">Cytochrome P450</fullName>
    </recommendedName>
</protein>
<keyword evidence="2" id="KW-0349">Heme</keyword>
<dbReference type="InterPro" id="IPR036396">
    <property type="entry name" value="Cyt_P450_sf"/>
</dbReference>
<dbReference type="InterPro" id="IPR002397">
    <property type="entry name" value="Cyt_P450_B"/>
</dbReference>
<gene>
    <name evidence="7" type="ORF">METZ01_LOCUS44992</name>
</gene>
<evidence type="ECO:0000256" key="4">
    <source>
        <dbReference type="ARBA" id="ARBA00023002"/>
    </source>
</evidence>
<dbReference type="PRINTS" id="PR00359">
    <property type="entry name" value="BP450"/>
</dbReference>
<keyword evidence="6" id="KW-0503">Monooxygenase</keyword>
<evidence type="ECO:0000256" key="2">
    <source>
        <dbReference type="ARBA" id="ARBA00022617"/>
    </source>
</evidence>
<evidence type="ECO:0000256" key="6">
    <source>
        <dbReference type="ARBA" id="ARBA00023033"/>
    </source>
</evidence>
<comment type="similarity">
    <text evidence="1">Belongs to the cytochrome P450 family.</text>
</comment>
<evidence type="ECO:0000256" key="1">
    <source>
        <dbReference type="ARBA" id="ARBA00010617"/>
    </source>
</evidence>
<reference evidence="7" key="1">
    <citation type="submission" date="2018-05" db="EMBL/GenBank/DDBJ databases">
        <authorList>
            <person name="Lanie J.A."/>
            <person name="Ng W.-L."/>
            <person name="Kazmierczak K.M."/>
            <person name="Andrzejewski T.M."/>
            <person name="Davidsen T.M."/>
            <person name="Wayne K.J."/>
            <person name="Tettelin H."/>
            <person name="Glass J.I."/>
            <person name="Rusch D."/>
            <person name="Podicherti R."/>
            <person name="Tsui H.-C.T."/>
            <person name="Winkler M.E."/>
        </authorList>
    </citation>
    <scope>NUCLEOTIDE SEQUENCE</scope>
</reference>
<dbReference type="InterPro" id="IPR017972">
    <property type="entry name" value="Cyt_P450_CS"/>
</dbReference>
<dbReference type="GO" id="GO:0016705">
    <property type="term" value="F:oxidoreductase activity, acting on paired donors, with incorporation or reduction of molecular oxygen"/>
    <property type="evidence" value="ECO:0007669"/>
    <property type="project" value="InterPro"/>
</dbReference>
<dbReference type="EMBL" id="UINC01002034">
    <property type="protein sequence ID" value="SUZ92138.1"/>
    <property type="molecule type" value="Genomic_DNA"/>
</dbReference>
<dbReference type="GO" id="GO:0004497">
    <property type="term" value="F:monooxygenase activity"/>
    <property type="evidence" value="ECO:0007669"/>
    <property type="project" value="UniProtKB-KW"/>
</dbReference>
<dbReference type="FunFam" id="1.10.630.10:FF:000018">
    <property type="entry name" value="Cytochrome P450 monooxygenase"/>
    <property type="match status" value="1"/>
</dbReference>
<evidence type="ECO:0008006" key="8">
    <source>
        <dbReference type="Google" id="ProtNLM"/>
    </source>
</evidence>
<dbReference type="SUPFAM" id="SSF48264">
    <property type="entry name" value="Cytochrome P450"/>
    <property type="match status" value="1"/>
</dbReference>
<evidence type="ECO:0000313" key="7">
    <source>
        <dbReference type="EMBL" id="SUZ92138.1"/>
    </source>
</evidence>
<dbReference type="Pfam" id="PF00067">
    <property type="entry name" value="p450"/>
    <property type="match status" value="1"/>
</dbReference>